<gene>
    <name evidence="6" type="ORF">DSM3645_26544</name>
</gene>
<dbReference type="InterPro" id="IPR000887">
    <property type="entry name" value="Aldlse_KDPG_KHG"/>
</dbReference>
<dbReference type="STRING" id="314230.DSM3645_26544"/>
<comment type="pathway">
    <text evidence="1">Carbohydrate acid metabolism.</text>
</comment>
<reference evidence="6 7" key="1">
    <citation type="submission" date="2006-02" db="EMBL/GenBank/DDBJ databases">
        <authorList>
            <person name="Amann R."/>
            <person name="Ferriera S."/>
            <person name="Johnson J."/>
            <person name="Kravitz S."/>
            <person name="Halpern A."/>
            <person name="Remington K."/>
            <person name="Beeson K."/>
            <person name="Tran B."/>
            <person name="Rogers Y.-H."/>
            <person name="Friedman R."/>
            <person name="Venter J.C."/>
        </authorList>
    </citation>
    <scope>NUCLEOTIDE SEQUENCE [LARGE SCALE GENOMIC DNA]</scope>
    <source>
        <strain evidence="6 7">DSM 3645</strain>
    </source>
</reference>
<dbReference type="InterPro" id="IPR013785">
    <property type="entry name" value="Aldolase_TIM"/>
</dbReference>
<dbReference type="GO" id="GO:0016829">
    <property type="term" value="F:lyase activity"/>
    <property type="evidence" value="ECO:0007669"/>
    <property type="project" value="UniProtKB-KW"/>
</dbReference>
<evidence type="ECO:0000256" key="5">
    <source>
        <dbReference type="ARBA" id="ARBA00023277"/>
    </source>
</evidence>
<dbReference type="PANTHER" id="PTHR30246">
    <property type="entry name" value="2-KETO-3-DEOXY-6-PHOSPHOGLUCONATE ALDOLASE"/>
    <property type="match status" value="1"/>
</dbReference>
<keyword evidence="4" id="KW-0456">Lyase</keyword>
<dbReference type="AlphaFoldDB" id="A3ZY26"/>
<dbReference type="HOGENOM" id="CLU_077795_2_0_0"/>
<dbReference type="NCBIfam" id="TIGR01182">
    <property type="entry name" value="eda"/>
    <property type="match status" value="1"/>
</dbReference>
<evidence type="ECO:0000313" key="6">
    <source>
        <dbReference type="EMBL" id="EAQ78510.1"/>
    </source>
</evidence>
<name>A3ZY26_9BACT</name>
<dbReference type="Proteomes" id="UP000004358">
    <property type="component" value="Unassembled WGS sequence"/>
</dbReference>
<evidence type="ECO:0000256" key="3">
    <source>
        <dbReference type="ARBA" id="ARBA00011233"/>
    </source>
</evidence>
<dbReference type="Pfam" id="PF01081">
    <property type="entry name" value="Aldolase"/>
    <property type="match status" value="1"/>
</dbReference>
<comment type="caution">
    <text evidence="6">The sequence shown here is derived from an EMBL/GenBank/DDBJ whole genome shotgun (WGS) entry which is preliminary data.</text>
</comment>
<dbReference type="RefSeq" id="WP_002653203.1">
    <property type="nucleotide sequence ID" value="NZ_CH672376.1"/>
</dbReference>
<keyword evidence="5" id="KW-0119">Carbohydrate metabolism</keyword>
<dbReference type="SUPFAM" id="SSF51569">
    <property type="entry name" value="Aldolase"/>
    <property type="match status" value="1"/>
</dbReference>
<dbReference type="OrthoDB" id="9802667at2"/>
<evidence type="ECO:0000256" key="2">
    <source>
        <dbReference type="ARBA" id="ARBA00006906"/>
    </source>
</evidence>
<evidence type="ECO:0000256" key="1">
    <source>
        <dbReference type="ARBA" id="ARBA00004761"/>
    </source>
</evidence>
<accession>A3ZY26</accession>
<comment type="similarity">
    <text evidence="2">Belongs to the KHG/KDPG aldolase family.</text>
</comment>
<dbReference type="Gene3D" id="3.20.20.70">
    <property type="entry name" value="Aldolase class I"/>
    <property type="match status" value="1"/>
</dbReference>
<comment type="subunit">
    <text evidence="3">Homotrimer.</text>
</comment>
<evidence type="ECO:0000313" key="7">
    <source>
        <dbReference type="Proteomes" id="UP000004358"/>
    </source>
</evidence>
<proteinExistence type="inferred from homology"/>
<protein>
    <submittedName>
        <fullName evidence="6">2-dehydro-3-deoxyphosphogluconate aldolase</fullName>
    </submittedName>
</protein>
<evidence type="ECO:0000256" key="4">
    <source>
        <dbReference type="ARBA" id="ARBA00023239"/>
    </source>
</evidence>
<dbReference type="eggNOG" id="COG0800">
    <property type="taxonomic scope" value="Bacteria"/>
</dbReference>
<dbReference type="PANTHER" id="PTHR30246:SF1">
    <property type="entry name" value="2-DEHYDRO-3-DEOXY-6-PHOSPHOGALACTONATE ALDOLASE-RELATED"/>
    <property type="match status" value="1"/>
</dbReference>
<sequence>MTGLFDWERFQKLPLVGILRGFDLAASQQAVRSAAAGGLTTVEITLNSPAATSQIERLRHEFGDRVNVGAGTVCTVEDARLAIQCGATFIVTPIVDGDVIQVCRDADVPAFVGAMTPSEVFQAWKLGAAIVKIFPADALGPTYLQSLRGPLPQISLMPTGGVTVESLASFHRAGAIAFGIGGPLFDAQRIAAQDWDWIQEQTTRFVAAYRAVA</sequence>
<organism evidence="6 7">
    <name type="scientific">Blastopirellula marina DSM 3645</name>
    <dbReference type="NCBI Taxonomy" id="314230"/>
    <lineage>
        <taxon>Bacteria</taxon>
        <taxon>Pseudomonadati</taxon>
        <taxon>Planctomycetota</taxon>
        <taxon>Planctomycetia</taxon>
        <taxon>Pirellulales</taxon>
        <taxon>Pirellulaceae</taxon>
        <taxon>Blastopirellula</taxon>
    </lineage>
</organism>
<dbReference type="EMBL" id="AANZ01000020">
    <property type="protein sequence ID" value="EAQ78510.1"/>
    <property type="molecule type" value="Genomic_DNA"/>
</dbReference>
<dbReference type="CDD" id="cd00452">
    <property type="entry name" value="KDPG_aldolase"/>
    <property type="match status" value="1"/>
</dbReference>